<evidence type="ECO:0000256" key="1">
    <source>
        <dbReference type="ARBA" id="ARBA00001971"/>
    </source>
</evidence>
<dbReference type="GO" id="GO:0020037">
    <property type="term" value="F:heme binding"/>
    <property type="evidence" value="ECO:0007669"/>
    <property type="project" value="InterPro"/>
</dbReference>
<evidence type="ECO:0000256" key="7">
    <source>
        <dbReference type="ARBA" id="ARBA00023004"/>
    </source>
</evidence>
<organism evidence="11 12">
    <name type="scientific">Anisodus tanguticus</name>
    <dbReference type="NCBI Taxonomy" id="243964"/>
    <lineage>
        <taxon>Eukaryota</taxon>
        <taxon>Viridiplantae</taxon>
        <taxon>Streptophyta</taxon>
        <taxon>Embryophyta</taxon>
        <taxon>Tracheophyta</taxon>
        <taxon>Spermatophyta</taxon>
        <taxon>Magnoliopsida</taxon>
        <taxon>eudicotyledons</taxon>
        <taxon>Gunneridae</taxon>
        <taxon>Pentapetalae</taxon>
        <taxon>asterids</taxon>
        <taxon>lamiids</taxon>
        <taxon>Solanales</taxon>
        <taxon>Solanaceae</taxon>
        <taxon>Solanoideae</taxon>
        <taxon>Hyoscyameae</taxon>
        <taxon>Anisodus</taxon>
    </lineage>
</organism>
<keyword evidence="8 10" id="KW-0503">Monooxygenase</keyword>
<evidence type="ECO:0000256" key="10">
    <source>
        <dbReference type="RuleBase" id="RU000461"/>
    </source>
</evidence>
<evidence type="ECO:0000313" key="11">
    <source>
        <dbReference type="EMBL" id="KAK4354070.1"/>
    </source>
</evidence>
<dbReference type="InterPro" id="IPR001128">
    <property type="entry name" value="Cyt_P450"/>
</dbReference>
<reference evidence="11" key="1">
    <citation type="submission" date="2023-12" db="EMBL/GenBank/DDBJ databases">
        <title>Genome assembly of Anisodus tanguticus.</title>
        <authorList>
            <person name="Wang Y.-J."/>
        </authorList>
    </citation>
    <scope>NUCLEOTIDE SEQUENCE</scope>
    <source>
        <strain evidence="11">KB-2021</strain>
        <tissue evidence="11">Leaf</tissue>
    </source>
</reference>
<gene>
    <name evidence="11" type="ORF">RND71_026264</name>
</gene>
<dbReference type="GO" id="GO:0016020">
    <property type="term" value="C:membrane"/>
    <property type="evidence" value="ECO:0007669"/>
    <property type="project" value="UniProtKB-SubCell"/>
</dbReference>
<dbReference type="InterPro" id="IPR036396">
    <property type="entry name" value="Cyt_P450_sf"/>
</dbReference>
<comment type="similarity">
    <text evidence="3 10">Belongs to the cytochrome P450 family.</text>
</comment>
<comment type="subcellular location">
    <subcellularLocation>
        <location evidence="2">Membrane</location>
    </subcellularLocation>
</comment>
<keyword evidence="12" id="KW-1185">Reference proteome</keyword>
<dbReference type="PROSITE" id="PS00086">
    <property type="entry name" value="CYTOCHROME_P450"/>
    <property type="match status" value="1"/>
</dbReference>
<proteinExistence type="inferred from homology"/>
<evidence type="ECO:0000256" key="3">
    <source>
        <dbReference type="ARBA" id="ARBA00010617"/>
    </source>
</evidence>
<keyword evidence="4 9" id="KW-0349">Heme</keyword>
<dbReference type="GO" id="GO:0005506">
    <property type="term" value="F:iron ion binding"/>
    <property type="evidence" value="ECO:0007669"/>
    <property type="project" value="InterPro"/>
</dbReference>
<keyword evidence="7 9" id="KW-0408">Iron</keyword>
<comment type="caution">
    <text evidence="11">The sequence shown here is derived from an EMBL/GenBank/DDBJ whole genome shotgun (WGS) entry which is preliminary data.</text>
</comment>
<dbReference type="InterPro" id="IPR002401">
    <property type="entry name" value="Cyt_P450_E_grp-I"/>
</dbReference>
<dbReference type="PRINTS" id="PR00463">
    <property type="entry name" value="EP450I"/>
</dbReference>
<dbReference type="GO" id="GO:0004497">
    <property type="term" value="F:monooxygenase activity"/>
    <property type="evidence" value="ECO:0007669"/>
    <property type="project" value="UniProtKB-KW"/>
</dbReference>
<dbReference type="Pfam" id="PF00067">
    <property type="entry name" value="p450"/>
    <property type="match status" value="1"/>
</dbReference>
<dbReference type="PANTHER" id="PTHR47948:SF3">
    <property type="entry name" value="OS02G0467000 PROTEIN"/>
    <property type="match status" value="1"/>
</dbReference>
<evidence type="ECO:0000256" key="6">
    <source>
        <dbReference type="ARBA" id="ARBA00023002"/>
    </source>
</evidence>
<dbReference type="EMBL" id="JAVYJV010000014">
    <property type="protein sequence ID" value="KAK4354070.1"/>
    <property type="molecule type" value="Genomic_DNA"/>
</dbReference>
<evidence type="ECO:0000256" key="4">
    <source>
        <dbReference type="ARBA" id="ARBA00022617"/>
    </source>
</evidence>
<evidence type="ECO:0000256" key="5">
    <source>
        <dbReference type="ARBA" id="ARBA00022723"/>
    </source>
</evidence>
<keyword evidence="6 10" id="KW-0560">Oxidoreductase</keyword>
<evidence type="ECO:0000256" key="8">
    <source>
        <dbReference type="ARBA" id="ARBA00023033"/>
    </source>
</evidence>
<dbReference type="SUPFAM" id="SSF48264">
    <property type="entry name" value="Cytochrome P450"/>
    <property type="match status" value="1"/>
</dbReference>
<dbReference type="PRINTS" id="PR00385">
    <property type="entry name" value="P450"/>
</dbReference>
<dbReference type="AlphaFoldDB" id="A0AAE1VB54"/>
<evidence type="ECO:0000313" key="12">
    <source>
        <dbReference type="Proteomes" id="UP001291623"/>
    </source>
</evidence>
<sequence length="358" mass="41050">MRRIMTLPFFTNKVVHQYIDMWENEMGLVVDDLKNNENVKYEGIVIRKRLQLMLYNIMYRMMLDDKFESQDDPLFIEATKFNSERSRLAQSFDYNYGDYIPLLRPFLRGYLNKNIMGENGEKHEICCAIDHIIDAQMKGEISEQNVLYIVENINIAAIETTLWSTEWAIAELVNHPSVQQKIRDEISTILNGKSVTESNLHELPYLQATVNETLRLHTPIPLLVPHMNLDEAKLGDYTIPKETKVVVSAWWLANNPAWWKNPNEFRPERFLKEDGGTEAVVAGGKVDFRYLPFGMGRRSCPGIILALPILGLVIAKLVSNFEMQAPPGEGKIDTIEKRGQFSLHIAKHSTVVFKPVAA</sequence>
<keyword evidence="5 9" id="KW-0479">Metal-binding</keyword>
<evidence type="ECO:0000256" key="2">
    <source>
        <dbReference type="ARBA" id="ARBA00004370"/>
    </source>
</evidence>
<name>A0AAE1VB54_9SOLA</name>
<dbReference type="Gene3D" id="1.10.630.10">
    <property type="entry name" value="Cytochrome P450"/>
    <property type="match status" value="1"/>
</dbReference>
<accession>A0AAE1VB54</accession>
<dbReference type="PANTHER" id="PTHR47948">
    <property type="entry name" value="TRANS-CINNAMATE 4-MONOOXYGENASE"/>
    <property type="match status" value="1"/>
</dbReference>
<dbReference type="InterPro" id="IPR017972">
    <property type="entry name" value="Cyt_P450_CS"/>
</dbReference>
<dbReference type="Proteomes" id="UP001291623">
    <property type="component" value="Unassembled WGS sequence"/>
</dbReference>
<comment type="cofactor">
    <cofactor evidence="1 9">
        <name>heme</name>
        <dbReference type="ChEBI" id="CHEBI:30413"/>
    </cofactor>
</comment>
<evidence type="ECO:0000256" key="9">
    <source>
        <dbReference type="PIRSR" id="PIRSR602401-1"/>
    </source>
</evidence>
<dbReference type="GO" id="GO:0016705">
    <property type="term" value="F:oxidoreductase activity, acting on paired donors, with incorporation or reduction of molecular oxygen"/>
    <property type="evidence" value="ECO:0007669"/>
    <property type="project" value="InterPro"/>
</dbReference>
<protein>
    <submittedName>
        <fullName evidence="11">Uncharacterized protein</fullName>
    </submittedName>
</protein>
<feature type="binding site" description="axial binding residue" evidence="9">
    <location>
        <position position="300"/>
    </location>
    <ligand>
        <name>heme</name>
        <dbReference type="ChEBI" id="CHEBI:30413"/>
    </ligand>
    <ligandPart>
        <name>Fe</name>
        <dbReference type="ChEBI" id="CHEBI:18248"/>
    </ligandPart>
</feature>